<reference evidence="2 3" key="1">
    <citation type="submission" date="2023-07" db="EMBL/GenBank/DDBJ databases">
        <title>Genomic Encyclopedia of Type Strains, Phase IV (KMG-IV): sequencing the most valuable type-strain genomes for metagenomic binning, comparative biology and taxonomic classification.</title>
        <authorList>
            <person name="Goeker M."/>
        </authorList>
    </citation>
    <scope>NUCLEOTIDE SEQUENCE [LARGE SCALE GENOMIC DNA]</scope>
    <source>
        <strain evidence="2 3">DSM 14914</strain>
    </source>
</reference>
<feature type="transmembrane region" description="Helical" evidence="1">
    <location>
        <begin position="62"/>
        <end position="79"/>
    </location>
</feature>
<keyword evidence="1" id="KW-1133">Transmembrane helix</keyword>
<protein>
    <submittedName>
        <fullName evidence="2">Uncharacterized protein</fullName>
    </submittedName>
</protein>
<comment type="caution">
    <text evidence="2">The sequence shown here is derived from an EMBL/GenBank/DDBJ whole genome shotgun (WGS) entry which is preliminary data.</text>
</comment>
<gene>
    <name evidence="2" type="ORF">QOZ95_005314</name>
</gene>
<evidence type="ECO:0000313" key="2">
    <source>
        <dbReference type="EMBL" id="MDQ0497113.1"/>
    </source>
</evidence>
<keyword evidence="1" id="KW-0812">Transmembrane</keyword>
<dbReference type="Proteomes" id="UP001242811">
    <property type="component" value="Unassembled WGS sequence"/>
</dbReference>
<dbReference type="EMBL" id="JAUSWA010000054">
    <property type="protein sequence ID" value="MDQ0497113.1"/>
    <property type="molecule type" value="Genomic_DNA"/>
</dbReference>
<name>A0ABU0L733_9BACL</name>
<sequence length="135" mass="15413">MESNTSAYRTTCCFLRLHWTIPVDRIVRSLSTTKFFAVTYGMVHRVCSLTILPVRIMRSTSFYWLILFYIGSTIVGSRVERTCQWDSIPSAIMFTPYLLLPCLRLVGTQIPYNKRCYGTQEGLGAVGQLSKGRDL</sequence>
<organism evidence="2 3">
    <name type="scientific">Paenibacillus brasilensis</name>
    <dbReference type="NCBI Taxonomy" id="128574"/>
    <lineage>
        <taxon>Bacteria</taxon>
        <taxon>Bacillati</taxon>
        <taxon>Bacillota</taxon>
        <taxon>Bacilli</taxon>
        <taxon>Bacillales</taxon>
        <taxon>Paenibacillaceae</taxon>
        <taxon>Paenibacillus</taxon>
    </lineage>
</organism>
<evidence type="ECO:0000256" key="1">
    <source>
        <dbReference type="SAM" id="Phobius"/>
    </source>
</evidence>
<keyword evidence="1" id="KW-0472">Membrane</keyword>
<proteinExistence type="predicted"/>
<accession>A0ABU0L733</accession>
<evidence type="ECO:0000313" key="3">
    <source>
        <dbReference type="Proteomes" id="UP001242811"/>
    </source>
</evidence>
<keyword evidence="3" id="KW-1185">Reference proteome</keyword>